<name>D2VAZ4_NAEGR</name>
<proteinExistence type="predicted"/>
<dbReference type="InterPro" id="IPR001810">
    <property type="entry name" value="F-box_dom"/>
</dbReference>
<dbReference type="OrthoDB" id="550575at2759"/>
<dbReference type="Pfam" id="PF00646">
    <property type="entry name" value="F-box"/>
    <property type="match status" value="1"/>
</dbReference>
<evidence type="ECO:0000259" key="2">
    <source>
        <dbReference type="PROSITE" id="PS50181"/>
    </source>
</evidence>
<feature type="domain" description="F-box" evidence="2">
    <location>
        <begin position="164"/>
        <end position="211"/>
    </location>
</feature>
<dbReference type="VEuPathDB" id="AmoebaDB:NAEGRDRAFT_66032"/>
<reference evidence="3 4" key="1">
    <citation type="journal article" date="2010" name="Cell">
        <title>The genome of Naegleria gruberi illuminates early eukaryotic versatility.</title>
        <authorList>
            <person name="Fritz-Laylin L.K."/>
            <person name="Prochnik S.E."/>
            <person name="Ginger M.L."/>
            <person name="Dacks J.B."/>
            <person name="Carpenter M.L."/>
            <person name="Field M.C."/>
            <person name="Kuo A."/>
            <person name="Paredez A."/>
            <person name="Chapman J."/>
            <person name="Pham J."/>
            <person name="Shu S."/>
            <person name="Neupane R."/>
            <person name="Cipriano M."/>
            <person name="Mancuso J."/>
            <person name="Tu H."/>
            <person name="Salamov A."/>
            <person name="Lindquist E."/>
            <person name="Shapiro H."/>
            <person name="Lucas S."/>
            <person name="Grigoriev I.V."/>
            <person name="Cande W.Z."/>
            <person name="Fulton C."/>
            <person name="Rokhsar D.S."/>
            <person name="Dawson S.C."/>
        </authorList>
    </citation>
    <scope>NUCLEOTIDE SEQUENCE [LARGE SCALE GENOMIC DNA]</scope>
    <source>
        <strain evidence="3 4">NEG-M</strain>
    </source>
</reference>
<feature type="compositionally biased region" description="Polar residues" evidence="1">
    <location>
        <begin position="52"/>
        <end position="72"/>
    </location>
</feature>
<accession>D2VAZ4</accession>
<evidence type="ECO:0000313" key="4">
    <source>
        <dbReference type="Proteomes" id="UP000006671"/>
    </source>
</evidence>
<protein>
    <recommendedName>
        <fullName evidence="2">F-box domain-containing protein</fullName>
    </recommendedName>
</protein>
<gene>
    <name evidence="3" type="ORF">NAEGRDRAFT_66032</name>
</gene>
<dbReference type="Gene3D" id="3.80.10.10">
    <property type="entry name" value="Ribonuclease Inhibitor"/>
    <property type="match status" value="1"/>
</dbReference>
<evidence type="ECO:0000313" key="3">
    <source>
        <dbReference type="EMBL" id="EFC46168.1"/>
    </source>
</evidence>
<dbReference type="GeneID" id="8850551"/>
<feature type="region of interest" description="Disordered" evidence="1">
    <location>
        <begin position="33"/>
        <end position="109"/>
    </location>
</feature>
<dbReference type="PROSITE" id="PS50181">
    <property type="entry name" value="FBOX"/>
    <property type="match status" value="1"/>
</dbReference>
<keyword evidence="4" id="KW-1185">Reference proteome</keyword>
<dbReference type="Proteomes" id="UP000006671">
    <property type="component" value="Unassembled WGS sequence"/>
</dbReference>
<organism evidence="4">
    <name type="scientific">Naegleria gruberi</name>
    <name type="common">Amoeba</name>
    <dbReference type="NCBI Taxonomy" id="5762"/>
    <lineage>
        <taxon>Eukaryota</taxon>
        <taxon>Discoba</taxon>
        <taxon>Heterolobosea</taxon>
        <taxon>Tetramitia</taxon>
        <taxon>Eutetramitia</taxon>
        <taxon>Vahlkampfiidae</taxon>
        <taxon>Naegleria</taxon>
    </lineage>
</organism>
<dbReference type="RefSeq" id="XP_002678912.1">
    <property type="nucleotide sequence ID" value="XM_002678866.1"/>
</dbReference>
<dbReference type="InterPro" id="IPR006553">
    <property type="entry name" value="Leu-rich_rpt_Cys-con_subtyp"/>
</dbReference>
<dbReference type="PANTHER" id="PTHR13318">
    <property type="entry name" value="PARTNER OF PAIRED, ISOFORM B-RELATED"/>
    <property type="match status" value="1"/>
</dbReference>
<dbReference type="PANTHER" id="PTHR13318:SF95">
    <property type="entry name" value="F-BOX PROTEIN YLR352W"/>
    <property type="match status" value="1"/>
</dbReference>
<dbReference type="eggNOG" id="KOG1947">
    <property type="taxonomic scope" value="Eukaryota"/>
</dbReference>
<dbReference type="OMA" id="WSSICEL"/>
<feature type="compositionally biased region" description="Low complexity" evidence="1">
    <location>
        <begin position="79"/>
        <end position="109"/>
    </location>
</feature>
<evidence type="ECO:0000256" key="1">
    <source>
        <dbReference type="SAM" id="MobiDB-lite"/>
    </source>
</evidence>
<feature type="compositionally biased region" description="Low complexity" evidence="1">
    <location>
        <begin position="33"/>
        <end position="51"/>
    </location>
</feature>
<sequence length="773" mass="86949">MLSKLSSLIFRGVSATNSEDHPNNSRIMMNTTTTATNSSSNNNSPPSSVNNDFISGSGDQSPSHISSHNGNSPMMEHFYQQQQQNGSNNNTSYYNNNNNGGDLSPTILSPSISSSSIHSTANASNTPLSPRFNSNQLNNLSQFQVLENVQYEENIEQVVLVNDKPILSMIPQDLLKDIFSFLDFSERFRFIRVASQKWNSFIIESEMSLQLNFTKSMLRFATPGDVLEFVRKFPILSSISVYGDAHTDLRRRCLREIQSTSSFLRSLSLYDSSESELSSIRDISFPNLRRLHLETPVVTSNLLSILNDLFPNITNLSIKYTTQEKTDSICKMYNNFGKLKELKLIVTQQSNQIYDGLNLTQLETIEVHHFLGFVGQKKFSNILDVNVSGSVNDLPTIVHLFPNVTSLDISNLYQANSDAFESRLVENLPKLQHVKKLTLTDSTTNLVFLDTWTHSWSSICELDISRISISDAQLSKLSKLSNLSTLKMKGLSVVGRNNSVIGDTLLNLRKTLTYLDISDCKSLVNILPNDENANLVFPKLKVFKADGANLLSDKSIRFIIANAPNLESIGLMGCNEVQDETISSLASSKLIYLDLRYCRQLSNNAFFKLVHLRKLTNLQDFKLALCFDVTHIAIESILRQTKYLRILELNSCNKCDPDYLISKQLFEPSSLPCLTEIDFSGTKLSDNGLLSMLTSPERKGTPLSNIINLKVSDCYNLTHDFLDVIDKFLTSSAKPYLVIPIMVGEKKLVFFRCPYLRIDNLKQSLPRPQNKNK</sequence>
<dbReference type="InParanoid" id="D2VAZ4"/>
<dbReference type="KEGG" id="ngr:NAEGRDRAFT_66032"/>
<dbReference type="GO" id="GO:0031146">
    <property type="term" value="P:SCF-dependent proteasomal ubiquitin-dependent protein catabolic process"/>
    <property type="evidence" value="ECO:0007669"/>
    <property type="project" value="TreeGrafter"/>
</dbReference>
<dbReference type="EMBL" id="GG738860">
    <property type="protein sequence ID" value="EFC46168.1"/>
    <property type="molecule type" value="Genomic_DNA"/>
</dbReference>
<dbReference type="SUPFAM" id="SSF52047">
    <property type="entry name" value="RNI-like"/>
    <property type="match status" value="2"/>
</dbReference>
<dbReference type="InterPro" id="IPR032675">
    <property type="entry name" value="LRR_dom_sf"/>
</dbReference>
<dbReference type="GO" id="GO:0019005">
    <property type="term" value="C:SCF ubiquitin ligase complex"/>
    <property type="evidence" value="ECO:0007669"/>
    <property type="project" value="TreeGrafter"/>
</dbReference>
<dbReference type="SMART" id="SM00367">
    <property type="entry name" value="LRR_CC"/>
    <property type="match status" value="4"/>
</dbReference>
<dbReference type="AlphaFoldDB" id="D2VAZ4"/>